<evidence type="ECO:0000256" key="6">
    <source>
        <dbReference type="ARBA" id="ARBA00023136"/>
    </source>
</evidence>
<dbReference type="RefSeq" id="WP_168722023.1">
    <property type="nucleotide sequence ID" value="NZ_JAAXPN010000004.1"/>
</dbReference>
<keyword evidence="6 7" id="KW-0472">Membrane</keyword>
<dbReference type="Pfam" id="PF00482">
    <property type="entry name" value="T2SSF"/>
    <property type="match status" value="2"/>
</dbReference>
<protein>
    <recommendedName>
        <fullName evidence="8">Type II secretion system protein GspF domain-containing protein</fullName>
    </recommendedName>
</protein>
<evidence type="ECO:0000256" key="1">
    <source>
        <dbReference type="ARBA" id="ARBA00004651"/>
    </source>
</evidence>
<dbReference type="PANTHER" id="PTHR30012:SF0">
    <property type="entry name" value="TYPE II SECRETION SYSTEM PROTEIN F-RELATED"/>
    <property type="match status" value="1"/>
</dbReference>
<sequence>MKNWWRHWPQIRLPQQLLQTSKRLTLKEQVIFFELTADLLAAGFQLQNALAFMTKLKGKRYKSVVETMHRDMANGQSFANSIEPFVEMEISWQLELAEAHGSLANTISIIAQNLQQRFIQRRKLKQLMQYPVVLIVLLIAIGFFLRFYFIEQLIKLKGDTIDEMPMMHTDILVITLLICSLMMIIGYYWLRRLSVPQKMKLYIKLPIVNHIIKEQVSYQISFTMALLLQAGHSYQEISELFLKLPNTVLLHHIGVTIQQKSNAGENMASFISEVPYIPKEFALFFTRGKTNIEVGNDLLAYSKVSFQRLIKKYERLLAMIQPIMFISIAIGIVSMYAAMLLPMYKMIGEFK</sequence>
<proteinExistence type="inferred from homology"/>
<evidence type="ECO:0000259" key="8">
    <source>
        <dbReference type="Pfam" id="PF00482"/>
    </source>
</evidence>
<dbReference type="AlphaFoldDB" id="A0A7X6N343"/>
<name>A0A7X6N343_9LACO</name>
<evidence type="ECO:0000256" key="2">
    <source>
        <dbReference type="ARBA" id="ARBA00005745"/>
    </source>
</evidence>
<dbReference type="PANTHER" id="PTHR30012">
    <property type="entry name" value="GENERAL SECRETION PATHWAY PROTEIN"/>
    <property type="match status" value="1"/>
</dbReference>
<feature type="domain" description="Type II secretion system protein GspF" evidence="8">
    <location>
        <begin position="32"/>
        <end position="149"/>
    </location>
</feature>
<evidence type="ECO:0000313" key="10">
    <source>
        <dbReference type="Proteomes" id="UP000549765"/>
    </source>
</evidence>
<dbReference type="Gene3D" id="1.20.81.30">
    <property type="entry name" value="Type II secretion system (T2SS), domain F"/>
    <property type="match status" value="1"/>
</dbReference>
<keyword evidence="4 7" id="KW-0812">Transmembrane</keyword>
<evidence type="ECO:0000256" key="3">
    <source>
        <dbReference type="ARBA" id="ARBA00022475"/>
    </source>
</evidence>
<feature type="transmembrane region" description="Helical" evidence="7">
    <location>
        <begin position="127"/>
        <end position="149"/>
    </location>
</feature>
<comment type="caution">
    <text evidence="9">The sequence shown here is derived from an EMBL/GenBank/DDBJ whole genome shotgun (WGS) entry which is preliminary data.</text>
</comment>
<gene>
    <name evidence="9" type="ORF">HF964_05300</name>
</gene>
<evidence type="ECO:0000313" key="9">
    <source>
        <dbReference type="EMBL" id="NKZ24225.1"/>
    </source>
</evidence>
<keyword evidence="10" id="KW-1185">Reference proteome</keyword>
<dbReference type="InterPro" id="IPR042094">
    <property type="entry name" value="T2SS_GspF_sf"/>
</dbReference>
<evidence type="ECO:0000256" key="4">
    <source>
        <dbReference type="ARBA" id="ARBA00022692"/>
    </source>
</evidence>
<evidence type="ECO:0000256" key="7">
    <source>
        <dbReference type="SAM" id="Phobius"/>
    </source>
</evidence>
<dbReference type="EMBL" id="JAAXPN010000004">
    <property type="protein sequence ID" value="NKZ24225.1"/>
    <property type="molecule type" value="Genomic_DNA"/>
</dbReference>
<comment type="similarity">
    <text evidence="2">Belongs to the GSP F family.</text>
</comment>
<dbReference type="GO" id="GO:0005886">
    <property type="term" value="C:plasma membrane"/>
    <property type="evidence" value="ECO:0007669"/>
    <property type="project" value="UniProtKB-SubCell"/>
</dbReference>
<comment type="subcellular location">
    <subcellularLocation>
        <location evidence="1">Cell membrane</location>
        <topology evidence="1">Multi-pass membrane protein</topology>
    </subcellularLocation>
</comment>
<feature type="domain" description="Type II secretion system protein GspF" evidence="8">
    <location>
        <begin position="223"/>
        <end position="342"/>
    </location>
</feature>
<organism evidence="9 10">
    <name type="scientific">Periweissella fabalis</name>
    <dbReference type="NCBI Taxonomy" id="1070421"/>
    <lineage>
        <taxon>Bacteria</taxon>
        <taxon>Bacillati</taxon>
        <taxon>Bacillota</taxon>
        <taxon>Bacilli</taxon>
        <taxon>Lactobacillales</taxon>
        <taxon>Lactobacillaceae</taxon>
        <taxon>Periweissella</taxon>
    </lineage>
</organism>
<evidence type="ECO:0000256" key="5">
    <source>
        <dbReference type="ARBA" id="ARBA00022989"/>
    </source>
</evidence>
<dbReference type="Proteomes" id="UP000549765">
    <property type="component" value="Unassembled WGS sequence"/>
</dbReference>
<dbReference type="InterPro" id="IPR018076">
    <property type="entry name" value="T2SS_GspF_dom"/>
</dbReference>
<reference evidence="9 10" key="1">
    <citation type="submission" date="2020-04" db="EMBL/GenBank/DDBJ databases">
        <title>MicrobeNet Type strains.</title>
        <authorList>
            <person name="Nicholson A.C."/>
        </authorList>
    </citation>
    <scope>NUCLEOTIDE SEQUENCE [LARGE SCALE GENOMIC DNA]</scope>
    <source>
        <strain evidence="9 10">CCUG 61472</strain>
    </source>
</reference>
<feature type="transmembrane region" description="Helical" evidence="7">
    <location>
        <begin position="169"/>
        <end position="190"/>
    </location>
</feature>
<feature type="transmembrane region" description="Helical" evidence="7">
    <location>
        <begin position="316"/>
        <end position="341"/>
    </location>
</feature>
<keyword evidence="5 7" id="KW-1133">Transmembrane helix</keyword>
<keyword evidence="3" id="KW-1003">Cell membrane</keyword>
<dbReference type="InterPro" id="IPR003004">
    <property type="entry name" value="GspF/PilC"/>
</dbReference>
<accession>A0A7X6N343</accession>